<proteinExistence type="inferred from homology"/>
<evidence type="ECO:0000256" key="7">
    <source>
        <dbReference type="ARBA" id="ARBA00023288"/>
    </source>
</evidence>
<dbReference type="Pfam" id="PF25198">
    <property type="entry name" value="Spore_GerAC_N"/>
    <property type="match status" value="1"/>
</dbReference>
<accession>A0A833MD28</accession>
<dbReference type="InterPro" id="IPR038501">
    <property type="entry name" value="Spore_GerAC_C_sf"/>
</dbReference>
<evidence type="ECO:0000259" key="8">
    <source>
        <dbReference type="Pfam" id="PF05504"/>
    </source>
</evidence>
<keyword evidence="5" id="KW-0472">Membrane</keyword>
<feature type="domain" description="Spore germination GerAC-like C-terminal" evidence="8">
    <location>
        <begin position="207"/>
        <end position="362"/>
    </location>
</feature>
<dbReference type="PANTHER" id="PTHR35789:SF1">
    <property type="entry name" value="SPORE GERMINATION PROTEIN B3"/>
    <property type="match status" value="1"/>
</dbReference>
<comment type="caution">
    <text evidence="10">The sequence shown here is derived from an EMBL/GenBank/DDBJ whole genome shotgun (WGS) entry which is preliminary data.</text>
</comment>
<evidence type="ECO:0000313" key="10">
    <source>
        <dbReference type="EMBL" id="KAB3527266.1"/>
    </source>
</evidence>
<organism evidence="10 11">
    <name type="scientific">Alkaliphilus serpentinus</name>
    <dbReference type="NCBI Taxonomy" id="1482731"/>
    <lineage>
        <taxon>Bacteria</taxon>
        <taxon>Bacillati</taxon>
        <taxon>Bacillota</taxon>
        <taxon>Clostridia</taxon>
        <taxon>Peptostreptococcales</taxon>
        <taxon>Natronincolaceae</taxon>
        <taxon>Alkaliphilus</taxon>
    </lineage>
</organism>
<dbReference type="Gene3D" id="3.30.300.210">
    <property type="entry name" value="Nutrient germinant receptor protein C, domain 3"/>
    <property type="match status" value="1"/>
</dbReference>
<evidence type="ECO:0000313" key="11">
    <source>
        <dbReference type="Proteomes" id="UP000465601"/>
    </source>
</evidence>
<dbReference type="PANTHER" id="PTHR35789">
    <property type="entry name" value="SPORE GERMINATION PROTEIN B3"/>
    <property type="match status" value="1"/>
</dbReference>
<keyword evidence="3" id="KW-0309">Germination</keyword>
<keyword evidence="7" id="KW-0449">Lipoprotein</keyword>
<comment type="subcellular location">
    <subcellularLocation>
        <location evidence="1">Membrane</location>
        <topology evidence="1">Lipid-anchor</topology>
    </subcellularLocation>
</comment>
<keyword evidence="11" id="KW-1185">Reference proteome</keyword>
<protein>
    <submittedName>
        <fullName evidence="10">Ger(X)C family spore germination protein</fullName>
    </submittedName>
</protein>
<sequence>MKRAIIFLILITFLIASIGCSYEDINRVIFVITIIIDVDEHEMVHVYLELFHAYRSNKENSEMGQRIIMKETGSTIGEALDKVNKSSSQKLVYSQNKVILFTEKAVKHGIDDFLDFLIRDQEMILRPYVAVVLDDPVTFLQTDIKQNEFIGLFLFDIFDRPLSFLVPAHQQFFQEINRREMGRNVTFMTAIKLNTEIFHPKITKASYAILENDKLAFFIEDREILMGMTFILDTVNQGRINIPHPNYEDKLAFVLILNSKTATSIEYDGNKIYLKKKISVKGTLDDAQGGLVLDKATVPKIEEFTKEEIKRSCLKAFNKFKDEGIDVFEIREVFNRVYPTIDIDNPLEQTELMVEVDVFIEGSSGLTDFNSQNIKYPTF</sequence>
<evidence type="ECO:0000256" key="5">
    <source>
        <dbReference type="ARBA" id="ARBA00023136"/>
    </source>
</evidence>
<dbReference type="GO" id="GO:0009847">
    <property type="term" value="P:spore germination"/>
    <property type="evidence" value="ECO:0007669"/>
    <property type="project" value="InterPro"/>
</dbReference>
<comment type="similarity">
    <text evidence="2">Belongs to the GerABKC lipoprotein family.</text>
</comment>
<dbReference type="Pfam" id="PF05504">
    <property type="entry name" value="Spore_GerAC"/>
    <property type="match status" value="1"/>
</dbReference>
<evidence type="ECO:0000259" key="9">
    <source>
        <dbReference type="Pfam" id="PF25198"/>
    </source>
</evidence>
<dbReference type="InterPro" id="IPR008844">
    <property type="entry name" value="Spore_GerAC-like"/>
</dbReference>
<dbReference type="Proteomes" id="UP000465601">
    <property type="component" value="Unassembled WGS sequence"/>
</dbReference>
<dbReference type="PROSITE" id="PS51257">
    <property type="entry name" value="PROKAR_LIPOPROTEIN"/>
    <property type="match status" value="1"/>
</dbReference>
<gene>
    <name evidence="10" type="ORF">F8153_12440</name>
</gene>
<dbReference type="RefSeq" id="WP_151866676.1">
    <property type="nucleotide sequence ID" value="NZ_WBZB01000044.1"/>
</dbReference>
<dbReference type="EMBL" id="WBZB01000044">
    <property type="protein sequence ID" value="KAB3527266.1"/>
    <property type="molecule type" value="Genomic_DNA"/>
</dbReference>
<name>A0A833MD28_9FIRM</name>
<dbReference type="NCBIfam" id="TIGR02887">
    <property type="entry name" value="spore_ger_x_C"/>
    <property type="match status" value="1"/>
</dbReference>
<feature type="domain" description="Spore germination protein N-terminal" evidence="9">
    <location>
        <begin position="22"/>
        <end position="159"/>
    </location>
</feature>
<dbReference type="OrthoDB" id="1880153at2"/>
<evidence type="ECO:0000256" key="1">
    <source>
        <dbReference type="ARBA" id="ARBA00004635"/>
    </source>
</evidence>
<keyword evidence="6" id="KW-0564">Palmitate</keyword>
<keyword evidence="4" id="KW-0732">Signal</keyword>
<evidence type="ECO:0000256" key="4">
    <source>
        <dbReference type="ARBA" id="ARBA00022729"/>
    </source>
</evidence>
<evidence type="ECO:0000256" key="3">
    <source>
        <dbReference type="ARBA" id="ARBA00022544"/>
    </source>
</evidence>
<dbReference type="GO" id="GO:0016020">
    <property type="term" value="C:membrane"/>
    <property type="evidence" value="ECO:0007669"/>
    <property type="project" value="UniProtKB-SubCell"/>
</dbReference>
<dbReference type="InterPro" id="IPR046953">
    <property type="entry name" value="Spore_GerAC-like_C"/>
</dbReference>
<reference evidence="10 11" key="1">
    <citation type="submission" date="2019-10" db="EMBL/GenBank/DDBJ databases">
        <title>Alkaliphilus serpentinus sp. nov. and Alkaliphilus pronyensis sp. nov., two novel anaerobic alkaliphilic species isolated from the serpentinized-hosted hydrothermal field of the Prony Bay (New Caledonia).</title>
        <authorList>
            <person name="Postec A."/>
        </authorList>
    </citation>
    <scope>NUCLEOTIDE SEQUENCE [LARGE SCALE GENOMIC DNA]</scope>
    <source>
        <strain evidence="10 11">LacT</strain>
    </source>
</reference>
<dbReference type="AlphaFoldDB" id="A0A833MD28"/>
<evidence type="ECO:0000256" key="2">
    <source>
        <dbReference type="ARBA" id="ARBA00007886"/>
    </source>
</evidence>
<evidence type="ECO:0000256" key="6">
    <source>
        <dbReference type="ARBA" id="ARBA00023139"/>
    </source>
</evidence>
<dbReference type="InterPro" id="IPR057336">
    <property type="entry name" value="GerAC_N"/>
</dbReference>